<dbReference type="AlphaFoldDB" id="A0A0F7JWW2"/>
<dbReference type="EMBL" id="CP011412">
    <property type="protein sequence ID" value="AKH21026.1"/>
    <property type="molecule type" value="Genomic_DNA"/>
</dbReference>
<keyword evidence="1" id="KW-0472">Membrane</keyword>
<reference evidence="2 3" key="1">
    <citation type="journal article" date="2015" name="Genome Announc.">
        <title>Complete Genome Sequence of Sedimenticola thiotaurini Strain SIP-G1, a Polyphosphate- and Polyhydroxyalkanoate-Accumulating Sulfur-Oxidizing Gammaproteobacterium Isolated from Salt Marsh Sediments.</title>
        <authorList>
            <person name="Flood B.E."/>
            <person name="Jones D.S."/>
            <person name="Bailey J.V."/>
        </authorList>
    </citation>
    <scope>NUCLEOTIDE SEQUENCE [LARGE SCALE GENOMIC DNA]</scope>
    <source>
        <strain evidence="2 3">SIP-G1</strain>
    </source>
</reference>
<evidence type="ECO:0000313" key="2">
    <source>
        <dbReference type="EMBL" id="AKH21026.1"/>
    </source>
</evidence>
<gene>
    <name evidence="2" type="ORF">AAY24_12435</name>
</gene>
<dbReference type="KEGG" id="seds:AAY24_12435"/>
<accession>A0A0F7JWW2</accession>
<evidence type="ECO:0000256" key="1">
    <source>
        <dbReference type="SAM" id="Phobius"/>
    </source>
</evidence>
<evidence type="ECO:0000313" key="3">
    <source>
        <dbReference type="Proteomes" id="UP000034410"/>
    </source>
</evidence>
<proteinExistence type="predicted"/>
<protein>
    <recommendedName>
        <fullName evidence="4">DUF3311 domain-containing protein</fullName>
    </recommendedName>
</protein>
<dbReference type="RefSeq" id="WP_046859955.1">
    <property type="nucleotide sequence ID" value="NZ_CP011412.1"/>
</dbReference>
<feature type="transmembrane region" description="Helical" evidence="1">
    <location>
        <begin position="12"/>
        <end position="30"/>
    </location>
</feature>
<keyword evidence="1" id="KW-0812">Transmembrane</keyword>
<feature type="transmembrane region" description="Helical" evidence="1">
    <location>
        <begin position="42"/>
        <end position="62"/>
    </location>
</feature>
<keyword evidence="1" id="KW-1133">Transmembrane helix</keyword>
<dbReference type="Proteomes" id="UP000034410">
    <property type="component" value="Chromosome"/>
</dbReference>
<organism evidence="2 3">
    <name type="scientific">Sedimenticola thiotaurini</name>
    <dbReference type="NCBI Taxonomy" id="1543721"/>
    <lineage>
        <taxon>Bacteria</taxon>
        <taxon>Pseudomonadati</taxon>
        <taxon>Pseudomonadota</taxon>
        <taxon>Gammaproteobacteria</taxon>
        <taxon>Chromatiales</taxon>
        <taxon>Sedimenticolaceae</taxon>
        <taxon>Sedimenticola</taxon>
    </lineage>
</organism>
<sequence>MRRAILTSQRLLAVFLAGMLLLFSPIVSLFDRPEFWFGIPLIYLYLLTVWAVLILAMALIIGSQK</sequence>
<name>A0A0F7JWW2_9GAMM</name>
<dbReference type="OrthoDB" id="7066136at2"/>
<keyword evidence="3" id="KW-1185">Reference proteome</keyword>
<evidence type="ECO:0008006" key="4">
    <source>
        <dbReference type="Google" id="ProtNLM"/>
    </source>
</evidence>